<dbReference type="InterPro" id="IPR011251">
    <property type="entry name" value="Luciferase-like_dom"/>
</dbReference>
<keyword evidence="2 6" id="KW-0288">FMN</keyword>
<keyword evidence="1 6" id="KW-0285">Flavoprotein</keyword>
<reference evidence="8 9" key="1">
    <citation type="submission" date="2019-07" db="EMBL/GenBank/DDBJ databases">
        <title>Whole genome shotgun sequence of Pseudonocardia sulfidoxydans NBRC 16205.</title>
        <authorList>
            <person name="Hosoyama A."/>
            <person name="Uohara A."/>
            <person name="Ohji S."/>
            <person name="Ichikawa N."/>
        </authorList>
    </citation>
    <scope>NUCLEOTIDE SEQUENCE [LARGE SCALE GENOMIC DNA]</scope>
    <source>
        <strain evidence="8 9">NBRC 16205</strain>
    </source>
</reference>
<protein>
    <submittedName>
        <fullName evidence="8">Nitrilotriacetate monooxygenase component A</fullName>
    </submittedName>
</protein>
<dbReference type="AlphaFoldDB" id="A0A511DI81"/>
<accession>A0A511DI81</accession>
<dbReference type="PIRSF" id="PIRSF000337">
    <property type="entry name" value="NTA_MOA"/>
    <property type="match status" value="1"/>
</dbReference>
<evidence type="ECO:0000256" key="5">
    <source>
        <dbReference type="ARBA" id="ARBA00033748"/>
    </source>
</evidence>
<organism evidence="8 9">
    <name type="scientific">Pseudonocardia sulfidoxydans NBRC 16205</name>
    <dbReference type="NCBI Taxonomy" id="1223511"/>
    <lineage>
        <taxon>Bacteria</taxon>
        <taxon>Bacillati</taxon>
        <taxon>Actinomycetota</taxon>
        <taxon>Actinomycetes</taxon>
        <taxon>Pseudonocardiales</taxon>
        <taxon>Pseudonocardiaceae</taxon>
        <taxon>Pseudonocardia</taxon>
    </lineage>
</organism>
<evidence type="ECO:0000313" key="9">
    <source>
        <dbReference type="Proteomes" id="UP000321685"/>
    </source>
</evidence>
<feature type="binding site" evidence="6">
    <location>
        <position position="211"/>
    </location>
    <ligand>
        <name>FMN</name>
        <dbReference type="ChEBI" id="CHEBI:58210"/>
    </ligand>
</feature>
<evidence type="ECO:0000259" key="7">
    <source>
        <dbReference type="Pfam" id="PF00296"/>
    </source>
</evidence>
<sequence>MSARPARTLRTVTAAGAADTYDLAVDPTRSTLDTALRVARLAEDARIDMLFTADLLSFGAQGSIGSQEPLVFVSALSQVTSRIGLIATVSTTFHHPFNLARLFGTLDHVSNGRAAWNLVTSSLGEENFGPGGLPSPEDRYARAAETLDVVNALWDSWDPDALTVGADGRAVLHPERVHRIDHSGRFFDVAGPINIPPLPQRRPVQIQAGQSDAGRALGARYAEIVFTSLPTLDIALDFTRRIRAEAAAHGRADGLPLIFSSFHATYGATEEEARRLLRERRESIDFDRGRAQVADMLGGGVDLAALAELPLDAPLPESLLPDVRTVNRRRGRVGIFAGYVRQGYTLRELVVAAQDTGHWAEVGTPEQLADKVEERFRAGVLDVISLNGLADPRQHELVVDGLLAELRRRGIVADDYEGTTLRENLGLELPARRPVVRL</sequence>
<evidence type="ECO:0000256" key="2">
    <source>
        <dbReference type="ARBA" id="ARBA00022643"/>
    </source>
</evidence>
<dbReference type="GO" id="GO:0016705">
    <property type="term" value="F:oxidoreductase activity, acting on paired donors, with incorporation or reduction of molecular oxygen"/>
    <property type="evidence" value="ECO:0007669"/>
    <property type="project" value="InterPro"/>
</dbReference>
<evidence type="ECO:0000256" key="1">
    <source>
        <dbReference type="ARBA" id="ARBA00022630"/>
    </source>
</evidence>
<keyword evidence="9" id="KW-1185">Reference proteome</keyword>
<comment type="caution">
    <text evidence="8">The sequence shown here is derived from an EMBL/GenBank/DDBJ whole genome shotgun (WGS) entry which is preliminary data.</text>
</comment>
<dbReference type="InterPro" id="IPR051260">
    <property type="entry name" value="Diverse_substr_monoxygenases"/>
</dbReference>
<keyword evidence="3" id="KW-0560">Oxidoreductase</keyword>
<evidence type="ECO:0000256" key="6">
    <source>
        <dbReference type="PIRSR" id="PIRSR000337-1"/>
    </source>
</evidence>
<proteinExistence type="inferred from homology"/>
<dbReference type="PANTHER" id="PTHR30011:SF16">
    <property type="entry name" value="C2H2 FINGER DOMAIN TRANSCRIPTION FACTOR (EUROFUNG)-RELATED"/>
    <property type="match status" value="1"/>
</dbReference>
<evidence type="ECO:0000256" key="4">
    <source>
        <dbReference type="ARBA" id="ARBA00023033"/>
    </source>
</evidence>
<dbReference type="Proteomes" id="UP000321685">
    <property type="component" value="Unassembled WGS sequence"/>
</dbReference>
<name>A0A511DI81_9PSEU</name>
<dbReference type="PANTHER" id="PTHR30011">
    <property type="entry name" value="ALKANESULFONATE MONOOXYGENASE-RELATED"/>
    <property type="match status" value="1"/>
</dbReference>
<dbReference type="SUPFAM" id="SSF51679">
    <property type="entry name" value="Bacterial luciferase-like"/>
    <property type="match status" value="1"/>
</dbReference>
<feature type="binding site" evidence="6">
    <location>
        <position position="54"/>
    </location>
    <ligand>
        <name>FMN</name>
        <dbReference type="ChEBI" id="CHEBI:58210"/>
    </ligand>
</feature>
<gene>
    <name evidence="8" type="ORF">PSU4_24180</name>
</gene>
<comment type="similarity">
    <text evidence="5">Belongs to the NtaA/SnaA/DszA monooxygenase family.</text>
</comment>
<dbReference type="InterPro" id="IPR036661">
    <property type="entry name" value="Luciferase-like_sf"/>
</dbReference>
<feature type="domain" description="Luciferase-like" evidence="7">
    <location>
        <begin position="27"/>
        <end position="380"/>
    </location>
</feature>
<dbReference type="OrthoDB" id="4437611at2"/>
<dbReference type="EMBL" id="BJVJ01000019">
    <property type="protein sequence ID" value="GEL23464.1"/>
    <property type="molecule type" value="Genomic_DNA"/>
</dbReference>
<evidence type="ECO:0000313" key="8">
    <source>
        <dbReference type="EMBL" id="GEL23464.1"/>
    </source>
</evidence>
<dbReference type="GO" id="GO:0004497">
    <property type="term" value="F:monooxygenase activity"/>
    <property type="evidence" value="ECO:0007669"/>
    <property type="project" value="UniProtKB-KW"/>
</dbReference>
<dbReference type="NCBIfam" id="TIGR03860">
    <property type="entry name" value="FMN_nitrolo"/>
    <property type="match status" value="1"/>
</dbReference>
<feature type="binding site" evidence="6">
    <location>
        <position position="140"/>
    </location>
    <ligand>
        <name>FMN</name>
        <dbReference type="ChEBI" id="CHEBI:58210"/>
    </ligand>
</feature>
<dbReference type="Pfam" id="PF00296">
    <property type="entry name" value="Bac_luciferase"/>
    <property type="match status" value="1"/>
</dbReference>
<dbReference type="InterPro" id="IPR016215">
    <property type="entry name" value="NTA_MOA"/>
</dbReference>
<feature type="binding site" evidence="6">
    <location>
        <position position="88"/>
    </location>
    <ligand>
        <name>FMN</name>
        <dbReference type="ChEBI" id="CHEBI:58210"/>
    </ligand>
</feature>
<dbReference type="Gene3D" id="3.20.20.30">
    <property type="entry name" value="Luciferase-like domain"/>
    <property type="match status" value="1"/>
</dbReference>
<keyword evidence="4 8" id="KW-0503">Monooxygenase</keyword>
<dbReference type="RefSeq" id="WP_147106606.1">
    <property type="nucleotide sequence ID" value="NZ_BJVJ01000019.1"/>
</dbReference>
<evidence type="ECO:0000256" key="3">
    <source>
        <dbReference type="ARBA" id="ARBA00023002"/>
    </source>
</evidence>